<keyword evidence="2 5" id="KW-0378">Hydrolase</keyword>
<dbReference type="PANTHER" id="PTHR42732:SF2">
    <property type="entry name" value="BETA-MANNOSIDASE"/>
    <property type="match status" value="1"/>
</dbReference>
<dbReference type="PANTHER" id="PTHR42732">
    <property type="entry name" value="BETA-GALACTOSIDASE"/>
    <property type="match status" value="1"/>
</dbReference>
<dbReference type="EMBL" id="FMYE01000005">
    <property type="protein sequence ID" value="SDB75939.1"/>
    <property type="molecule type" value="Genomic_DNA"/>
</dbReference>
<dbReference type="InterPro" id="IPR013783">
    <property type="entry name" value="Ig-like_fold"/>
</dbReference>
<dbReference type="InterPro" id="IPR037524">
    <property type="entry name" value="PA14/GLEYA"/>
</dbReference>
<dbReference type="RefSeq" id="WP_081353331.1">
    <property type="nucleotide sequence ID" value="NZ_FMYE01000005.1"/>
</dbReference>
<dbReference type="SUPFAM" id="SSF56988">
    <property type="entry name" value="Anthrax protective antigen"/>
    <property type="match status" value="1"/>
</dbReference>
<dbReference type="Gene3D" id="3.20.20.80">
    <property type="entry name" value="Glycosidases"/>
    <property type="match status" value="1"/>
</dbReference>
<organism evidence="5 6">
    <name type="scientific">Bacteroides ovatus</name>
    <dbReference type="NCBI Taxonomy" id="28116"/>
    <lineage>
        <taxon>Bacteria</taxon>
        <taxon>Pseudomonadati</taxon>
        <taxon>Bacteroidota</taxon>
        <taxon>Bacteroidia</taxon>
        <taxon>Bacteroidales</taxon>
        <taxon>Bacteroidaceae</taxon>
        <taxon>Bacteroides</taxon>
    </lineage>
</organism>
<feature type="domain" description="PA14" evidence="4">
    <location>
        <begin position="859"/>
        <end position="1002"/>
    </location>
</feature>
<dbReference type="InterPro" id="IPR017853">
    <property type="entry name" value="GH"/>
</dbReference>
<dbReference type="Proteomes" id="UP000183670">
    <property type="component" value="Unassembled WGS sequence"/>
</dbReference>
<dbReference type="SMART" id="SM00758">
    <property type="entry name" value="PA14"/>
    <property type="match status" value="1"/>
</dbReference>
<keyword evidence="3" id="KW-0326">Glycosidase</keyword>
<evidence type="ECO:0000313" key="5">
    <source>
        <dbReference type="EMBL" id="SDB75939.1"/>
    </source>
</evidence>
<dbReference type="Pfam" id="PF00703">
    <property type="entry name" value="Glyco_hydro_2"/>
    <property type="match status" value="1"/>
</dbReference>
<dbReference type="InterPro" id="IPR036156">
    <property type="entry name" value="Beta-gal/glucu_dom_sf"/>
</dbReference>
<evidence type="ECO:0000259" key="4">
    <source>
        <dbReference type="PROSITE" id="PS51820"/>
    </source>
</evidence>
<dbReference type="SUPFAM" id="SSF49303">
    <property type="entry name" value="beta-Galactosidase/glucuronidase domain"/>
    <property type="match status" value="1"/>
</dbReference>
<dbReference type="Gene3D" id="2.60.40.10">
    <property type="entry name" value="Immunoglobulins"/>
    <property type="match status" value="1"/>
</dbReference>
<dbReference type="InterPro" id="IPR008979">
    <property type="entry name" value="Galactose-bd-like_sf"/>
</dbReference>
<dbReference type="Pfam" id="PF02836">
    <property type="entry name" value="Glyco_hydro_2_C"/>
    <property type="match status" value="1"/>
</dbReference>
<dbReference type="Gene3D" id="3.90.182.10">
    <property type="entry name" value="Toxin - Anthrax Protective Antigen,domain 1"/>
    <property type="match status" value="1"/>
</dbReference>
<dbReference type="AlphaFoldDB" id="A0A1G6G243"/>
<proteinExistence type="inferred from homology"/>
<dbReference type="Pfam" id="PF07691">
    <property type="entry name" value="PA14"/>
    <property type="match status" value="1"/>
</dbReference>
<dbReference type="SUPFAM" id="SSF49785">
    <property type="entry name" value="Galactose-binding domain-like"/>
    <property type="match status" value="1"/>
</dbReference>
<reference evidence="5 6" key="1">
    <citation type="submission" date="2016-10" db="EMBL/GenBank/DDBJ databases">
        <authorList>
            <person name="de Groot N.N."/>
        </authorList>
    </citation>
    <scope>NUCLEOTIDE SEQUENCE [LARGE SCALE GENOMIC DNA]</scope>
    <source>
        <strain evidence="5 6">NLAE-zl-C500</strain>
    </source>
</reference>
<dbReference type="Gene3D" id="2.60.120.260">
    <property type="entry name" value="Galactose-binding domain-like"/>
    <property type="match status" value="1"/>
</dbReference>
<dbReference type="GO" id="GO:0005975">
    <property type="term" value="P:carbohydrate metabolic process"/>
    <property type="evidence" value="ECO:0007669"/>
    <property type="project" value="InterPro"/>
</dbReference>
<accession>A0A1G6G243</accession>
<evidence type="ECO:0000256" key="2">
    <source>
        <dbReference type="ARBA" id="ARBA00022801"/>
    </source>
</evidence>
<name>A0A1G6G243_BACOV</name>
<dbReference type="PROSITE" id="PS51820">
    <property type="entry name" value="PA14"/>
    <property type="match status" value="1"/>
</dbReference>
<evidence type="ECO:0000256" key="3">
    <source>
        <dbReference type="ARBA" id="ARBA00023295"/>
    </source>
</evidence>
<dbReference type="GO" id="GO:0004553">
    <property type="term" value="F:hydrolase activity, hydrolyzing O-glycosyl compounds"/>
    <property type="evidence" value="ECO:0007669"/>
    <property type="project" value="InterPro"/>
</dbReference>
<evidence type="ECO:0000313" key="6">
    <source>
        <dbReference type="Proteomes" id="UP000183670"/>
    </source>
</evidence>
<dbReference type="InterPro" id="IPR006102">
    <property type="entry name" value="Ig-like_GH2"/>
</dbReference>
<dbReference type="InterPro" id="IPR006103">
    <property type="entry name" value="Glyco_hydro_2_cat"/>
</dbReference>
<protein>
    <submittedName>
        <fullName evidence="5">Glycosyl hydrolases family 2, TIM barrel domain</fullName>
    </submittedName>
</protein>
<gene>
    <name evidence="5" type="ORF">SAMN05192581_100556</name>
</gene>
<evidence type="ECO:0000256" key="1">
    <source>
        <dbReference type="ARBA" id="ARBA00007401"/>
    </source>
</evidence>
<sequence>MEKLNFRWLSLFVIIGIIITLAFPVKAQQSNNVGKGEGRFTLSLSGDGWFLWQDKKAEWKQDRLYLPEEITDLSLLPVNPPTGGWEQLQSQYAQAVKVPGTVEEYLTTSDYPRPEDGVGVSWWFRNLKLPADLKGKRFLIHFESVRLRAEVYLDGKLVAYDIIGESPFDADITDAVQPGKEQCLAVRVTNPGGNFHWQDFNEMYWGKYQIPPGRSFGGIIGRVHLDAVSPVYVSDIYMQNQPERTKVKAIITVHNASTKTGRQDIHVSLYEKEDPGQVILTKKLPHVDLNPGTNTVTVELDCPDAKIWDLDTPHLYTCKVDIKNGKKLSDQAFQTFGFRWFEPVGIGENALLRLNGRRIMLRTAISWGYWPVTGLYATPEMAEKQVLTAKSMGLNMLNFHRSIGSPVVLEKADELGLLYYEEPGAFHSAGHDPFIRTMVNTKLHRMVLRDRSHPSLVIYNLINEFGGPRSKDKELVDKRMADMKKAHALDPSRVMTFTSGWASKEPTEEDSKAHMLPFDTILHRKGWFDNHRAGGPATWEEGYYQGPKDNLMYTDNKTEVYMRGEEGAISTPPRIAEIAKEIDRTGLTGWDGLFWKKQNESFRQFMKKKDLLPYFGSVDSLTRMLGDVSFDHQGRRIQGMRMLDIGDAYAINGWESMPYDNHSGVVDIYRNPKGNLSTLAYYMQPLYIAVSSRSQFTRLPGKVDVDFYMVNEKNLNGKYRLLVDVCSPNGKDQLCVEKEVNISGGDCFGQLLLENYSINIDGIPGIYQVKARLVDTSGRVCAEGKDEILGISWKKEQLVGKGALYGAIDDPVISFYQKVTGKVLPAFQPDMEKLDWIIVTRPSLDMPQPVLPEFFKQQNGKAAFEISFYKDDDLRALAGITSDTKIDRTFAEGAQPDALLPANQAFSAIWKGKLIVPQTGMYMIGATTDRGVRLAVNNQRIIDEWGNEKEITLTRPFQLKEGEEVEITLEYRQQKMSGSVQLVWARPGSAAIAPQELLDRVKKDGTSLLLLKSAESWMDIVSENTGSSYHGYYSVGRNWIGGVHFVKDHPLFKDLPVNCAMGWPYQGLVRDGDRRLGMYMDNEELVVGSYRSTPFHLGTAVGIVPCGKGKVYYSTLDLIDHLNEPSGSSEVARKLFCNFIEVAVNENCTHP</sequence>
<dbReference type="SUPFAM" id="SSF51445">
    <property type="entry name" value="(Trans)glycosidases"/>
    <property type="match status" value="1"/>
</dbReference>
<comment type="similarity">
    <text evidence="1">Belongs to the glycosyl hydrolase 2 family.</text>
</comment>
<dbReference type="InterPro" id="IPR051913">
    <property type="entry name" value="GH2_Domain-Containing"/>
</dbReference>
<dbReference type="InterPro" id="IPR011658">
    <property type="entry name" value="PA14_dom"/>
</dbReference>